<dbReference type="InterPro" id="IPR049031">
    <property type="entry name" value="T2SSK_SAM-like_1st"/>
</dbReference>
<evidence type="ECO:0000256" key="3">
    <source>
        <dbReference type="ARBA" id="ARBA00022448"/>
    </source>
</evidence>
<evidence type="ECO:0000256" key="8">
    <source>
        <dbReference type="ARBA" id="ARBA00022989"/>
    </source>
</evidence>
<dbReference type="Gene3D" id="1.10.40.60">
    <property type="entry name" value="EpsJ-like"/>
    <property type="match status" value="1"/>
</dbReference>
<dbReference type="PANTHER" id="PTHR38831:SF2">
    <property type="entry name" value="TYPE II SECRETION SYSTEM PROTEIN K"/>
    <property type="match status" value="1"/>
</dbReference>
<feature type="transmembrane region" description="Helical" evidence="10">
    <location>
        <begin position="38"/>
        <end position="58"/>
    </location>
</feature>
<evidence type="ECO:0000256" key="6">
    <source>
        <dbReference type="ARBA" id="ARBA00022692"/>
    </source>
</evidence>
<keyword evidence="4" id="KW-1003">Cell membrane</keyword>
<protein>
    <submittedName>
        <fullName evidence="12">General secretion pathway protein K</fullName>
    </submittedName>
</protein>
<reference evidence="12 13" key="1">
    <citation type="submission" date="2019-02" db="EMBL/GenBank/DDBJ databases">
        <title>Deep-cultivation of Planctomycetes and their phenomic and genomic characterization uncovers novel biology.</title>
        <authorList>
            <person name="Wiegand S."/>
            <person name="Jogler M."/>
            <person name="Boedeker C."/>
            <person name="Pinto D."/>
            <person name="Vollmers J."/>
            <person name="Rivas-Marin E."/>
            <person name="Kohn T."/>
            <person name="Peeters S.H."/>
            <person name="Heuer A."/>
            <person name="Rast P."/>
            <person name="Oberbeckmann S."/>
            <person name="Bunk B."/>
            <person name="Jeske O."/>
            <person name="Meyerdierks A."/>
            <person name="Storesund J.E."/>
            <person name="Kallscheuer N."/>
            <person name="Luecker S."/>
            <person name="Lage O.M."/>
            <person name="Pohl T."/>
            <person name="Merkel B.J."/>
            <person name="Hornburger P."/>
            <person name="Mueller R.-W."/>
            <person name="Bruemmer F."/>
            <person name="Labrenz M."/>
            <person name="Spormann A.M."/>
            <person name="Op den Camp H."/>
            <person name="Overmann J."/>
            <person name="Amann R."/>
            <person name="Jetten M.S.M."/>
            <person name="Mascher T."/>
            <person name="Medema M.H."/>
            <person name="Devos D.P."/>
            <person name="Kaster A.-K."/>
            <person name="Ovreas L."/>
            <person name="Rohde M."/>
            <person name="Galperin M.Y."/>
            <person name="Jogler C."/>
        </authorList>
    </citation>
    <scope>NUCLEOTIDE SEQUENCE [LARGE SCALE GENOMIC DNA]</scope>
    <source>
        <strain evidence="12 13">Mal33</strain>
    </source>
</reference>
<sequence length="583" mass="63042">MAQANNVRCPVDRDSALVVDRDETTATKQCVPRRARRGIFLLIALVVIAVSTMAAYSFTDLMLAYDESTILSGRKTQADMLVESGTELARLMLAQSPTGREEMGGVDNNPAMFQAINVVPDLDPQRRGNVTVIAPSIDAMGEFSGIRYGLQNESARLNLNVLTVIEENYTVGDEALQAAADLGLADTDQAVVSDNIARELLMSLPNMTEDVADSILDWLDEDDEQRDFGAEYDYYNALPTPYGPKNGPLDSVEELLLVRGVTPELLFGADTNRNGIIDPIEQTYITTGDQSTASLGWSAFLTVYSREGNKTADGADRVDVNAEDLEQLQADLTDVLGNEDWASFIVAYRVAGQSGAMASTGGDSDAAEAVSQASSGQAWSSSVLSTLDLSEGKVEVSQLLDLVGATVVVGEGNDQTVYQSPFANEPLSMATYMPYLMGLLTSKDYDSMPGRINLNECPAELIYGLPILEEETALALVEARGEQSESENRRFETWPLVEGILTLEQMRQLLPLVTAGGDVFRAQVVGYFEGANQSARVEVVIDATTINPDIVYWRSLSHLGRGFDVGTLGVRGEDGMQTLSIAE</sequence>
<name>A0A518IXU1_9BACT</name>
<evidence type="ECO:0000256" key="4">
    <source>
        <dbReference type="ARBA" id="ARBA00022475"/>
    </source>
</evidence>
<comment type="subcellular location">
    <subcellularLocation>
        <location evidence="1">Cell inner membrane</location>
    </subcellularLocation>
</comment>
<keyword evidence="3" id="KW-0813">Transport</keyword>
<dbReference type="PANTHER" id="PTHR38831">
    <property type="entry name" value="TYPE II SECRETION SYSTEM PROTEIN K"/>
    <property type="match status" value="1"/>
</dbReference>
<accession>A0A518IXU1</accession>
<gene>
    <name evidence="12" type="ORF">Mal33_39190</name>
</gene>
<keyword evidence="13" id="KW-1185">Reference proteome</keyword>
<dbReference type="RefSeq" id="WP_145287697.1">
    <property type="nucleotide sequence ID" value="NZ_CP036318.1"/>
</dbReference>
<dbReference type="GO" id="GO:0005886">
    <property type="term" value="C:plasma membrane"/>
    <property type="evidence" value="ECO:0007669"/>
    <property type="project" value="UniProtKB-SubCell"/>
</dbReference>
<dbReference type="Proteomes" id="UP000316770">
    <property type="component" value="Chromosome"/>
</dbReference>
<keyword evidence="8 10" id="KW-1133">Transmembrane helix</keyword>
<dbReference type="InterPro" id="IPR038072">
    <property type="entry name" value="GspK_central_sf"/>
</dbReference>
<evidence type="ECO:0000256" key="1">
    <source>
        <dbReference type="ARBA" id="ARBA00004533"/>
    </source>
</evidence>
<evidence type="ECO:0000313" key="13">
    <source>
        <dbReference type="Proteomes" id="UP000316770"/>
    </source>
</evidence>
<evidence type="ECO:0000256" key="2">
    <source>
        <dbReference type="ARBA" id="ARBA00007246"/>
    </source>
</evidence>
<organism evidence="12 13">
    <name type="scientific">Rosistilla oblonga</name>
    <dbReference type="NCBI Taxonomy" id="2527990"/>
    <lineage>
        <taxon>Bacteria</taxon>
        <taxon>Pseudomonadati</taxon>
        <taxon>Planctomycetota</taxon>
        <taxon>Planctomycetia</taxon>
        <taxon>Pirellulales</taxon>
        <taxon>Pirellulaceae</taxon>
        <taxon>Rosistilla</taxon>
    </lineage>
</organism>
<dbReference type="SUPFAM" id="SSF158544">
    <property type="entry name" value="GspK insert domain-like"/>
    <property type="match status" value="1"/>
</dbReference>
<dbReference type="EMBL" id="CP036318">
    <property type="protein sequence ID" value="QDV57903.1"/>
    <property type="molecule type" value="Genomic_DNA"/>
</dbReference>
<evidence type="ECO:0000256" key="7">
    <source>
        <dbReference type="ARBA" id="ARBA00022927"/>
    </source>
</evidence>
<dbReference type="InterPro" id="IPR005628">
    <property type="entry name" value="GspK"/>
</dbReference>
<comment type="similarity">
    <text evidence="2">Belongs to the GSP K family.</text>
</comment>
<evidence type="ECO:0000256" key="10">
    <source>
        <dbReference type="SAM" id="Phobius"/>
    </source>
</evidence>
<keyword evidence="6 10" id="KW-0812">Transmembrane</keyword>
<evidence type="ECO:0000313" key="12">
    <source>
        <dbReference type="EMBL" id="QDV57903.1"/>
    </source>
</evidence>
<evidence type="ECO:0000259" key="11">
    <source>
        <dbReference type="Pfam" id="PF21687"/>
    </source>
</evidence>
<proteinExistence type="inferred from homology"/>
<feature type="domain" description="T2SS protein K first SAM-like" evidence="11">
    <location>
        <begin position="155"/>
        <end position="265"/>
    </location>
</feature>
<keyword evidence="9 10" id="KW-0472">Membrane</keyword>
<dbReference type="GO" id="GO:0009306">
    <property type="term" value="P:protein secretion"/>
    <property type="evidence" value="ECO:0007669"/>
    <property type="project" value="InterPro"/>
</dbReference>
<dbReference type="Pfam" id="PF21687">
    <property type="entry name" value="T2SSK_1st"/>
    <property type="match status" value="1"/>
</dbReference>
<keyword evidence="7" id="KW-0653">Protein transport</keyword>
<keyword evidence="5" id="KW-0997">Cell inner membrane</keyword>
<evidence type="ECO:0000256" key="9">
    <source>
        <dbReference type="ARBA" id="ARBA00023136"/>
    </source>
</evidence>
<evidence type="ECO:0000256" key="5">
    <source>
        <dbReference type="ARBA" id="ARBA00022519"/>
    </source>
</evidence>
<dbReference type="AlphaFoldDB" id="A0A518IXU1"/>